<name>A0A7S3N333_9SPIT</name>
<gene>
    <name evidence="1" type="ORF">EHAR0213_LOCUS2752</name>
</gene>
<dbReference type="EMBL" id="HBII01006166">
    <property type="protein sequence ID" value="CAE0343845.1"/>
    <property type="molecule type" value="Transcribed_RNA"/>
</dbReference>
<accession>A0A7S3N333</accession>
<proteinExistence type="predicted"/>
<evidence type="ECO:0000313" key="1">
    <source>
        <dbReference type="EMBL" id="CAE0343845.1"/>
    </source>
</evidence>
<dbReference type="AlphaFoldDB" id="A0A7S3N333"/>
<reference evidence="1" key="1">
    <citation type="submission" date="2021-01" db="EMBL/GenBank/DDBJ databases">
        <authorList>
            <person name="Corre E."/>
            <person name="Pelletier E."/>
            <person name="Niang G."/>
            <person name="Scheremetjew M."/>
            <person name="Finn R."/>
            <person name="Kale V."/>
            <person name="Holt S."/>
            <person name="Cochrane G."/>
            <person name="Meng A."/>
            <person name="Brown T."/>
            <person name="Cohen L."/>
        </authorList>
    </citation>
    <scope>NUCLEOTIDE SEQUENCE</scope>
    <source>
        <strain evidence="1">FSP1.4</strain>
    </source>
</reference>
<sequence length="122" mass="13828">MEFNNEGTEDRVMTAESRFEVNDVLDDLSSEIVEKHVEAHQLNMTCSHQKCTNQSVVYCKNSGYNVCAGCMKFHQCSEVNHSKPVVIGRLHEDDYKTLGINIGYNVIPVAWTSQTINKKPTF</sequence>
<protein>
    <submittedName>
        <fullName evidence="1">Uncharacterized protein</fullName>
    </submittedName>
</protein>
<organism evidence="1">
    <name type="scientific">Euplotes harpa</name>
    <dbReference type="NCBI Taxonomy" id="151035"/>
    <lineage>
        <taxon>Eukaryota</taxon>
        <taxon>Sar</taxon>
        <taxon>Alveolata</taxon>
        <taxon>Ciliophora</taxon>
        <taxon>Intramacronucleata</taxon>
        <taxon>Spirotrichea</taxon>
        <taxon>Hypotrichia</taxon>
        <taxon>Euplotida</taxon>
        <taxon>Euplotidae</taxon>
        <taxon>Euplotes</taxon>
    </lineage>
</organism>